<evidence type="ECO:0000259" key="3">
    <source>
        <dbReference type="Pfam" id="PF03629"/>
    </source>
</evidence>
<dbReference type="Pfam" id="PF03629">
    <property type="entry name" value="SASA"/>
    <property type="match status" value="2"/>
</dbReference>
<feature type="chain" id="PRO_5046002927" evidence="2">
    <location>
        <begin position="22"/>
        <end position="649"/>
    </location>
</feature>
<dbReference type="InterPro" id="IPR036514">
    <property type="entry name" value="SGNH_hydro_sf"/>
</dbReference>
<feature type="signal peptide" evidence="2">
    <location>
        <begin position="1"/>
        <end position="21"/>
    </location>
</feature>
<dbReference type="SUPFAM" id="SSF52266">
    <property type="entry name" value="SGNH hydrolase"/>
    <property type="match status" value="1"/>
</dbReference>
<dbReference type="InterPro" id="IPR013783">
    <property type="entry name" value="Ig-like_fold"/>
</dbReference>
<keyword evidence="1" id="KW-0378">Hydrolase</keyword>
<evidence type="ECO:0000313" key="5">
    <source>
        <dbReference type="Proteomes" id="UP001427805"/>
    </source>
</evidence>
<keyword evidence="2" id="KW-0732">Signal</keyword>
<keyword evidence="5" id="KW-1185">Reference proteome</keyword>
<accession>A0ABV0B721</accession>
<evidence type="ECO:0000313" key="4">
    <source>
        <dbReference type="EMBL" id="MEN3746496.1"/>
    </source>
</evidence>
<dbReference type="RefSeq" id="WP_346245495.1">
    <property type="nucleotide sequence ID" value="NZ_JBDIZK010000002.1"/>
</dbReference>
<comment type="caution">
    <text evidence="4">The sequence shown here is derived from an EMBL/GenBank/DDBJ whole genome shotgun (WGS) entry which is preliminary data.</text>
</comment>
<organism evidence="4 5">
    <name type="scientific">Sphingomonas rustica</name>
    <dbReference type="NCBI Taxonomy" id="3103142"/>
    <lineage>
        <taxon>Bacteria</taxon>
        <taxon>Pseudomonadati</taxon>
        <taxon>Pseudomonadota</taxon>
        <taxon>Alphaproteobacteria</taxon>
        <taxon>Sphingomonadales</taxon>
        <taxon>Sphingomonadaceae</taxon>
        <taxon>Sphingomonas</taxon>
    </lineage>
</organism>
<dbReference type="Gene3D" id="3.40.50.1110">
    <property type="entry name" value="SGNH hydrolase"/>
    <property type="match status" value="2"/>
</dbReference>
<dbReference type="PANTHER" id="PTHR22901">
    <property type="entry name" value="SIALATE O-ACETYLESTERASE"/>
    <property type="match status" value="1"/>
</dbReference>
<dbReference type="Gene3D" id="2.60.120.260">
    <property type="entry name" value="Galactose-binding domain-like"/>
    <property type="match status" value="1"/>
</dbReference>
<sequence length="649" mass="69185">MKVIPGMGAAAALLLALPATAQDAPLLAPLFQDHGVLQRDKPLPVWGNAAPGQPVEVEIAGKTARATADSAGRWRVELPAIAAGGPYTLTVRAGSRVQTISDVLIGDVWLCSGQSNMELSVSQALNAQSEIANANDPMMRLITVQKDSATAPLERFKHPLAWEPVTPKTIGEFSAACYFMARDLKGRQKVPFGLIDSTWGGTAINAWRSAGSLAADPVAKGDAELRALHQRDPAAAARKWGTAWMQWWRERSGDAAGREPWQAGAPGNWLKLPAFELWEGWGVSAMENYNGIVWYRTEIRLTAAQAKKATGIELGIADDMDVAFVNGVPVGSTNVWNQQRSYPLAPGVLKAGVNLVTVGVIDTGGGGGMYGKDAPRLLKFADGATLALPPASDWQYRATPGIGDSPHTPWESTSGQSGLYNAMIAPIGPYRLRGVAWYQGEADTGAASGYSTRLAGLMSGWRGQFGDSQLPFLIVQIAGWGPRNAIPVESGNASIRDEQRRAVAADRNAALAVATDLGDVWDIHPANKQEVGRRLALGARVKAYGETIAYSGPWPVDARRTGDSVRVTFTGMDGPLQAWSATRPIGFELCAAAYASCRFVEARIDGDAVILDVADGAADRVRYCWGDSPVCTLYDRGGLPATPFELNVE</sequence>
<feature type="domain" description="Sialate O-acetylesterase" evidence="3">
    <location>
        <begin position="107"/>
        <end position="218"/>
    </location>
</feature>
<feature type="domain" description="Sialate O-acetylesterase" evidence="3">
    <location>
        <begin position="410"/>
        <end position="535"/>
    </location>
</feature>
<reference evidence="4 5" key="1">
    <citation type="submission" date="2024-05" db="EMBL/GenBank/DDBJ databases">
        <title>Sphingomonas sp. HF-S3 16S ribosomal RNA gene Genome sequencing and assembly.</title>
        <authorList>
            <person name="Lee H."/>
        </authorList>
    </citation>
    <scope>NUCLEOTIDE SEQUENCE [LARGE SCALE GENOMIC DNA]</scope>
    <source>
        <strain evidence="4 5">HF-S3</strain>
    </source>
</reference>
<dbReference type="PANTHER" id="PTHR22901:SF0">
    <property type="entry name" value="SIALATE O-ACETYLESTERASE"/>
    <property type="match status" value="1"/>
</dbReference>
<dbReference type="Gene3D" id="2.60.40.10">
    <property type="entry name" value="Immunoglobulins"/>
    <property type="match status" value="1"/>
</dbReference>
<dbReference type="Proteomes" id="UP001427805">
    <property type="component" value="Unassembled WGS sequence"/>
</dbReference>
<name>A0ABV0B721_9SPHN</name>
<gene>
    <name evidence="4" type="ORF">TPR58_04910</name>
</gene>
<dbReference type="InterPro" id="IPR039329">
    <property type="entry name" value="SIAE"/>
</dbReference>
<dbReference type="EMBL" id="JBDIZK010000002">
    <property type="protein sequence ID" value="MEN3746496.1"/>
    <property type="molecule type" value="Genomic_DNA"/>
</dbReference>
<dbReference type="InterPro" id="IPR008979">
    <property type="entry name" value="Galactose-bd-like_sf"/>
</dbReference>
<dbReference type="SUPFAM" id="SSF49785">
    <property type="entry name" value="Galactose-binding domain-like"/>
    <property type="match status" value="1"/>
</dbReference>
<evidence type="ECO:0000256" key="1">
    <source>
        <dbReference type="ARBA" id="ARBA00022801"/>
    </source>
</evidence>
<dbReference type="InterPro" id="IPR005181">
    <property type="entry name" value="SASA"/>
</dbReference>
<protein>
    <submittedName>
        <fullName evidence="4">Sialate O-acetylesterase</fullName>
    </submittedName>
</protein>
<proteinExistence type="predicted"/>
<evidence type="ECO:0000256" key="2">
    <source>
        <dbReference type="SAM" id="SignalP"/>
    </source>
</evidence>